<proteinExistence type="predicted"/>
<evidence type="ECO:0000313" key="2">
    <source>
        <dbReference type="Proteomes" id="UP000249057"/>
    </source>
</evidence>
<gene>
    <name evidence="1" type="ORF">BO95DRAFT_443044</name>
</gene>
<reference evidence="1" key="1">
    <citation type="submission" date="2018-02" db="EMBL/GenBank/DDBJ databases">
        <title>The genomes of Aspergillus section Nigri reveals drivers in fungal speciation.</title>
        <authorList>
            <consortium name="DOE Joint Genome Institute"/>
            <person name="Vesth T.C."/>
            <person name="Nybo J."/>
            <person name="Theobald S."/>
            <person name="Brandl J."/>
            <person name="Frisvad J.C."/>
            <person name="Nielsen K.F."/>
            <person name="Lyhne E.K."/>
            <person name="Kogle M.E."/>
            <person name="Kuo A."/>
            <person name="Riley R."/>
            <person name="Clum A."/>
            <person name="Nolan M."/>
            <person name="Lipzen A."/>
            <person name="Salamov A."/>
            <person name="Henrissat B."/>
            <person name="Wiebenga A."/>
            <person name="De vries R.P."/>
            <person name="Grigoriev I.V."/>
            <person name="Mortensen U.H."/>
            <person name="Andersen M.R."/>
            <person name="Baker S.E."/>
        </authorList>
    </citation>
    <scope>NUCLEOTIDE SEQUENCE</scope>
    <source>
        <strain evidence="1">CBS 621.78</strain>
    </source>
</reference>
<evidence type="ECO:0000313" key="1">
    <source>
        <dbReference type="EMBL" id="RAH45389.1"/>
    </source>
</evidence>
<organism evidence="1 2">
    <name type="scientific">Aspergillus brunneoviolaceus CBS 621.78</name>
    <dbReference type="NCBI Taxonomy" id="1450534"/>
    <lineage>
        <taxon>Eukaryota</taxon>
        <taxon>Fungi</taxon>
        <taxon>Dikarya</taxon>
        <taxon>Ascomycota</taxon>
        <taxon>Pezizomycotina</taxon>
        <taxon>Eurotiomycetes</taxon>
        <taxon>Eurotiomycetidae</taxon>
        <taxon>Eurotiales</taxon>
        <taxon>Aspergillaceae</taxon>
        <taxon>Aspergillus</taxon>
        <taxon>Aspergillus subgen. Circumdati</taxon>
    </lineage>
</organism>
<name>A0ACD1G7X7_9EURO</name>
<dbReference type="Proteomes" id="UP000249057">
    <property type="component" value="Unassembled WGS sequence"/>
</dbReference>
<protein>
    <submittedName>
        <fullName evidence="1">Uncharacterized protein</fullName>
    </submittedName>
</protein>
<accession>A0ACD1G7X7</accession>
<keyword evidence="2" id="KW-1185">Reference proteome</keyword>
<sequence>MTRRAEGEAKRRANIGQETSSLRNYGGWADSIKSWGLTAGDSGWVYYFEGDSDLTLESSALLLALLLFLLFFLVLLLLCSALGAVLFCSVDSRLCLSFLFPYGAVH</sequence>
<dbReference type="EMBL" id="KZ825345">
    <property type="protein sequence ID" value="RAH45389.1"/>
    <property type="molecule type" value="Genomic_DNA"/>
</dbReference>